<reference evidence="2 3" key="1">
    <citation type="submission" date="2021-06" db="EMBL/GenBank/DDBJ databases">
        <title>Caerostris darwini draft genome.</title>
        <authorList>
            <person name="Kono N."/>
            <person name="Arakawa K."/>
        </authorList>
    </citation>
    <scope>NUCLEOTIDE SEQUENCE [LARGE SCALE GENOMIC DNA]</scope>
</reference>
<feature type="non-terminal residue" evidence="2">
    <location>
        <position position="1"/>
    </location>
</feature>
<evidence type="ECO:0000313" key="3">
    <source>
        <dbReference type="Proteomes" id="UP001054837"/>
    </source>
</evidence>
<evidence type="ECO:0000256" key="1">
    <source>
        <dbReference type="SAM" id="MobiDB-lite"/>
    </source>
</evidence>
<feature type="region of interest" description="Disordered" evidence="1">
    <location>
        <begin position="35"/>
        <end position="54"/>
    </location>
</feature>
<evidence type="ECO:0000313" key="2">
    <source>
        <dbReference type="EMBL" id="GIY05878.1"/>
    </source>
</evidence>
<feature type="compositionally biased region" description="Polar residues" evidence="1">
    <location>
        <begin position="39"/>
        <end position="54"/>
    </location>
</feature>
<accession>A0AAV4Q862</accession>
<proteinExistence type="predicted"/>
<organism evidence="2 3">
    <name type="scientific">Caerostris darwini</name>
    <dbReference type="NCBI Taxonomy" id="1538125"/>
    <lineage>
        <taxon>Eukaryota</taxon>
        <taxon>Metazoa</taxon>
        <taxon>Ecdysozoa</taxon>
        <taxon>Arthropoda</taxon>
        <taxon>Chelicerata</taxon>
        <taxon>Arachnida</taxon>
        <taxon>Araneae</taxon>
        <taxon>Araneomorphae</taxon>
        <taxon>Entelegynae</taxon>
        <taxon>Araneoidea</taxon>
        <taxon>Araneidae</taxon>
        <taxon>Caerostris</taxon>
    </lineage>
</organism>
<name>A0AAV4Q862_9ARAC</name>
<dbReference type="EMBL" id="BPLQ01004136">
    <property type="protein sequence ID" value="GIY05878.1"/>
    <property type="molecule type" value="Genomic_DNA"/>
</dbReference>
<sequence>IFFKISKPKLSTHWLSDNSPSKRSSLEAALLLTSDHRLQNQTSPTRLNQKQNLT</sequence>
<gene>
    <name evidence="2" type="ORF">CDAR_80741</name>
</gene>
<dbReference type="AlphaFoldDB" id="A0AAV4Q862"/>
<comment type="caution">
    <text evidence="2">The sequence shown here is derived from an EMBL/GenBank/DDBJ whole genome shotgun (WGS) entry which is preliminary data.</text>
</comment>
<dbReference type="Proteomes" id="UP001054837">
    <property type="component" value="Unassembled WGS sequence"/>
</dbReference>
<protein>
    <submittedName>
        <fullName evidence="2">Uncharacterized protein</fullName>
    </submittedName>
</protein>
<keyword evidence="3" id="KW-1185">Reference proteome</keyword>